<comment type="caution">
    <text evidence="12">The sequence shown here is derived from an EMBL/GenBank/DDBJ whole genome shotgun (WGS) entry which is preliminary data.</text>
</comment>
<feature type="domain" description="Thioredoxin" evidence="11">
    <location>
        <begin position="26"/>
        <end position="152"/>
    </location>
</feature>
<reference evidence="12 13" key="1">
    <citation type="journal article" date="2017" name="Genome Biol. Evol.">
        <title>Phytophthora megakarya and P. palmivora, closely related causal agents of cacao black pod rot, underwent increases in genome sizes and gene numbers by different mechanisms.</title>
        <authorList>
            <person name="Ali S.S."/>
            <person name="Shao J."/>
            <person name="Lary D.J."/>
            <person name="Kronmiller B."/>
            <person name="Shen D."/>
            <person name="Strem M.D."/>
            <person name="Amoako-Attah I."/>
            <person name="Akrofi A.Y."/>
            <person name="Begoude B.A."/>
            <person name="Ten Hoopen G.M."/>
            <person name="Coulibaly K."/>
            <person name="Kebe B.I."/>
            <person name="Melnick R.L."/>
            <person name="Guiltinan M.J."/>
            <person name="Tyler B.M."/>
            <person name="Meinhardt L.W."/>
            <person name="Bailey B.A."/>
        </authorList>
    </citation>
    <scope>NUCLEOTIDE SEQUENCE [LARGE SCALE GENOMIC DNA]</scope>
    <source>
        <strain evidence="13">sbr112.9</strain>
    </source>
</reference>
<dbReference type="PROSITE" id="PS51324">
    <property type="entry name" value="ERV_ALR"/>
    <property type="match status" value="1"/>
</dbReference>
<feature type="chain" id="PRO_5015149419" description="Sulfhydryl oxidase" evidence="9">
    <location>
        <begin position="24"/>
        <end position="441"/>
    </location>
</feature>
<dbReference type="Gene3D" id="3.40.30.10">
    <property type="entry name" value="Glutaredoxin"/>
    <property type="match status" value="1"/>
</dbReference>
<evidence type="ECO:0000256" key="6">
    <source>
        <dbReference type="ARBA" id="ARBA00023157"/>
    </source>
</evidence>
<name>A0A2P4X158_9STRA</name>
<dbReference type="SUPFAM" id="SSF69000">
    <property type="entry name" value="FAD-dependent thiol oxidase"/>
    <property type="match status" value="1"/>
</dbReference>
<evidence type="ECO:0000313" key="12">
    <source>
        <dbReference type="EMBL" id="POM59274.1"/>
    </source>
</evidence>
<dbReference type="InterPro" id="IPR036774">
    <property type="entry name" value="ERV/ALR_sulphydryl_oxid_sf"/>
</dbReference>
<evidence type="ECO:0000259" key="10">
    <source>
        <dbReference type="PROSITE" id="PS51324"/>
    </source>
</evidence>
<dbReference type="GO" id="GO:0006457">
    <property type="term" value="P:protein folding"/>
    <property type="evidence" value="ECO:0007669"/>
    <property type="project" value="TreeGrafter"/>
</dbReference>
<evidence type="ECO:0000256" key="7">
    <source>
        <dbReference type="ARBA" id="ARBA00023180"/>
    </source>
</evidence>
<dbReference type="Pfam" id="PF00085">
    <property type="entry name" value="Thioredoxin"/>
    <property type="match status" value="1"/>
</dbReference>
<evidence type="ECO:0000256" key="9">
    <source>
        <dbReference type="SAM" id="SignalP"/>
    </source>
</evidence>
<feature type="signal peptide" evidence="9">
    <location>
        <begin position="1"/>
        <end position="23"/>
    </location>
</feature>
<dbReference type="SUPFAM" id="SSF52833">
    <property type="entry name" value="Thioredoxin-like"/>
    <property type="match status" value="1"/>
</dbReference>
<dbReference type="InterPro" id="IPR036249">
    <property type="entry name" value="Thioredoxin-like_sf"/>
</dbReference>
<keyword evidence="8" id="KW-0812">Transmembrane</keyword>
<dbReference type="AlphaFoldDB" id="A0A2P4X158"/>
<dbReference type="InterPro" id="IPR013766">
    <property type="entry name" value="Thioredoxin_domain"/>
</dbReference>
<dbReference type="InterPro" id="IPR017905">
    <property type="entry name" value="ERV/ALR_sulphydryl_oxidase"/>
</dbReference>
<keyword evidence="5 8" id="KW-0560">Oxidoreductase</keyword>
<sequence>MTRLLSSASLALLASGWLPPTSAIGPVRRDRGPLFTTSTVVRTLDIDTFDVMMNDTKTVWIVDFYSPWCPHCRQFAPQWEQVGTVYADIDAIQLGAVDCTRQNEICDREGVHSYPGVKMYHVPPESTEAIDMPHARHVYARHVAKWIEEMLMENNMQAGIDVDKVYPKNTLRSDLKKKEFKFGDPVEPLHDELSVDIQQKRLKDAGTTALFTFEDGFFMGTTVLEGDRYEAAVTWVKTLAGSFPMKENRAAFAVLLGEMKRQERWKLPEWKEMLLKWQNTSNGMSYPVNLFASKDDLAFEIMSAIRLVVTHFFGCEECKRHFLKANPESVVRKLALRDDDGPQSVAFWIWTMHNIVNKPLSLNPELLNEEDIFAYIRGVYKIEGNLKLGQHTTTSATWFPMVNFTSMATVALLIAVFAMVFQQHKHRLVGMKALKARDHIA</sequence>
<dbReference type="EC" id="1.8.3.2" evidence="8"/>
<dbReference type="Gene3D" id="1.20.120.310">
    <property type="entry name" value="ERV/ALR sulfhydryl oxidase domain"/>
    <property type="match status" value="1"/>
</dbReference>
<keyword evidence="6" id="KW-1015">Disulfide bond</keyword>
<dbReference type="Pfam" id="PF04777">
    <property type="entry name" value="Evr1_Alr"/>
    <property type="match status" value="1"/>
</dbReference>
<dbReference type="PROSITE" id="PS00194">
    <property type="entry name" value="THIOREDOXIN_1"/>
    <property type="match status" value="1"/>
</dbReference>
<comment type="catalytic activity">
    <reaction evidence="8">
        <text>2 R'C(R)SH + O2 = R'C(R)S-S(R)CR' + H2O2</text>
        <dbReference type="Rhea" id="RHEA:17357"/>
        <dbReference type="ChEBI" id="CHEBI:15379"/>
        <dbReference type="ChEBI" id="CHEBI:16240"/>
        <dbReference type="ChEBI" id="CHEBI:16520"/>
        <dbReference type="ChEBI" id="CHEBI:17412"/>
        <dbReference type="EC" id="1.8.3.2"/>
    </reaction>
</comment>
<keyword evidence="8" id="KW-1133">Transmembrane helix</keyword>
<dbReference type="GO" id="GO:0000139">
    <property type="term" value="C:Golgi membrane"/>
    <property type="evidence" value="ECO:0007669"/>
    <property type="project" value="TreeGrafter"/>
</dbReference>
<evidence type="ECO:0000256" key="2">
    <source>
        <dbReference type="ARBA" id="ARBA00022630"/>
    </source>
</evidence>
<keyword evidence="13" id="KW-1185">Reference proteome</keyword>
<dbReference type="PROSITE" id="PS51352">
    <property type="entry name" value="THIOREDOXIN_2"/>
    <property type="match status" value="1"/>
</dbReference>
<feature type="transmembrane region" description="Helical" evidence="8">
    <location>
        <begin position="398"/>
        <end position="421"/>
    </location>
</feature>
<keyword evidence="2 8" id="KW-0285">Flavoprotein</keyword>
<dbReference type="GO" id="GO:0016971">
    <property type="term" value="F:flavin-dependent sulfhydryl oxidase activity"/>
    <property type="evidence" value="ECO:0007669"/>
    <property type="project" value="InterPro"/>
</dbReference>
<keyword evidence="8" id="KW-0472">Membrane</keyword>
<dbReference type="GO" id="GO:0005615">
    <property type="term" value="C:extracellular space"/>
    <property type="evidence" value="ECO:0007669"/>
    <property type="project" value="TreeGrafter"/>
</dbReference>
<keyword evidence="4 8" id="KW-0274">FAD</keyword>
<evidence type="ECO:0000256" key="1">
    <source>
        <dbReference type="ARBA" id="ARBA00001974"/>
    </source>
</evidence>
<dbReference type="EMBL" id="NCKW01017250">
    <property type="protein sequence ID" value="POM59274.1"/>
    <property type="molecule type" value="Genomic_DNA"/>
</dbReference>
<evidence type="ECO:0000313" key="13">
    <source>
        <dbReference type="Proteomes" id="UP000237271"/>
    </source>
</evidence>
<feature type="domain" description="ERV/ALR sulfhydryl oxidase" evidence="10">
    <location>
        <begin position="257"/>
        <end position="380"/>
    </location>
</feature>
<dbReference type="OrthoDB" id="59470at2759"/>
<dbReference type="Proteomes" id="UP000237271">
    <property type="component" value="Unassembled WGS sequence"/>
</dbReference>
<dbReference type="CDD" id="cd02961">
    <property type="entry name" value="PDI_a_family"/>
    <property type="match status" value="1"/>
</dbReference>
<evidence type="ECO:0000256" key="8">
    <source>
        <dbReference type="RuleBase" id="RU371123"/>
    </source>
</evidence>
<proteinExistence type="predicted"/>
<evidence type="ECO:0000256" key="3">
    <source>
        <dbReference type="ARBA" id="ARBA00022729"/>
    </source>
</evidence>
<dbReference type="PANTHER" id="PTHR22897:SF8">
    <property type="entry name" value="SULFHYDRYL OXIDASE"/>
    <property type="match status" value="1"/>
</dbReference>
<gene>
    <name evidence="12" type="ORF">PHPALM_32025</name>
</gene>
<dbReference type="PANTHER" id="PTHR22897">
    <property type="entry name" value="QUIESCIN Q6-RELATED SULFHYDRYL OXIDASE"/>
    <property type="match status" value="1"/>
</dbReference>
<accession>A0A2P4X158</accession>
<keyword evidence="7" id="KW-0325">Glycoprotein</keyword>
<dbReference type="InterPro" id="IPR039798">
    <property type="entry name" value="Sulfhydryl_oxidase"/>
</dbReference>
<keyword evidence="3 9" id="KW-0732">Signal</keyword>
<dbReference type="InterPro" id="IPR017937">
    <property type="entry name" value="Thioredoxin_CS"/>
</dbReference>
<evidence type="ECO:0000256" key="5">
    <source>
        <dbReference type="ARBA" id="ARBA00023002"/>
    </source>
</evidence>
<dbReference type="GO" id="GO:0003756">
    <property type="term" value="F:protein disulfide isomerase activity"/>
    <property type="evidence" value="ECO:0007669"/>
    <property type="project" value="TreeGrafter"/>
</dbReference>
<organism evidence="12 13">
    <name type="scientific">Phytophthora palmivora</name>
    <dbReference type="NCBI Taxonomy" id="4796"/>
    <lineage>
        <taxon>Eukaryota</taxon>
        <taxon>Sar</taxon>
        <taxon>Stramenopiles</taxon>
        <taxon>Oomycota</taxon>
        <taxon>Peronosporomycetes</taxon>
        <taxon>Peronosporales</taxon>
        <taxon>Peronosporaceae</taxon>
        <taxon>Phytophthora</taxon>
    </lineage>
</organism>
<protein>
    <recommendedName>
        <fullName evidence="8">Sulfhydryl oxidase</fullName>
        <ecNumber evidence="8">1.8.3.2</ecNumber>
    </recommendedName>
</protein>
<comment type="cofactor">
    <cofactor evidence="1 8">
        <name>FAD</name>
        <dbReference type="ChEBI" id="CHEBI:57692"/>
    </cofactor>
</comment>
<evidence type="ECO:0000259" key="11">
    <source>
        <dbReference type="PROSITE" id="PS51352"/>
    </source>
</evidence>
<evidence type="ECO:0000256" key="4">
    <source>
        <dbReference type="ARBA" id="ARBA00022827"/>
    </source>
</evidence>